<comment type="caution">
    <text evidence="5">The sequence shown here is derived from an EMBL/GenBank/DDBJ whole genome shotgun (WGS) entry which is preliminary data.</text>
</comment>
<dbReference type="InterPro" id="IPR029039">
    <property type="entry name" value="Flavoprotein-like_sf"/>
</dbReference>
<keyword evidence="6" id="KW-1185">Reference proteome</keyword>
<comment type="cofactor">
    <cofactor evidence="1">
        <name>FMN</name>
        <dbReference type="ChEBI" id="CHEBI:58210"/>
    </cofactor>
</comment>
<keyword evidence="3" id="KW-0288">FMN</keyword>
<dbReference type="Proteomes" id="UP000287410">
    <property type="component" value="Unassembled WGS sequence"/>
</dbReference>
<evidence type="ECO:0000256" key="1">
    <source>
        <dbReference type="ARBA" id="ARBA00001917"/>
    </source>
</evidence>
<dbReference type="InterPro" id="IPR008254">
    <property type="entry name" value="Flavodoxin/NO_synth"/>
</dbReference>
<evidence type="ECO:0000256" key="2">
    <source>
        <dbReference type="ARBA" id="ARBA00022630"/>
    </source>
</evidence>
<dbReference type="Gene3D" id="3.40.50.360">
    <property type="match status" value="1"/>
</dbReference>
<organism evidence="5 6">
    <name type="scientific">Aliidiomarina sedimenti</name>
    <dbReference type="NCBI Taxonomy" id="1933879"/>
    <lineage>
        <taxon>Bacteria</taxon>
        <taxon>Pseudomonadati</taxon>
        <taxon>Pseudomonadota</taxon>
        <taxon>Gammaproteobacteria</taxon>
        <taxon>Alteromonadales</taxon>
        <taxon>Idiomarinaceae</taxon>
        <taxon>Aliidiomarina</taxon>
    </lineage>
</organism>
<sequence>MVIDILVGTTSGNTEFLADMLHEELKQRGHSVRFHDNPQLSDLPTNEGFWLICVATHGAGEVADSMLDLNDQLQQQQPSLTGVQGAILSVGDSSYDTFCQAGKDIERLVIGLGVHLISPRFDIDMMSDSDPEQSAMNWLQSWAGKLER</sequence>
<name>A0ABY0C0K9_9GAMM</name>
<dbReference type="Pfam" id="PF00258">
    <property type="entry name" value="Flavodoxin_1"/>
    <property type="match status" value="1"/>
</dbReference>
<reference evidence="5 6" key="1">
    <citation type="journal article" date="2018" name="Front. Microbiol.">
        <title>Genome-Based Analysis Reveals the Taxonomy and Diversity of the Family Idiomarinaceae.</title>
        <authorList>
            <person name="Liu Y."/>
            <person name="Lai Q."/>
            <person name="Shao Z."/>
        </authorList>
    </citation>
    <scope>NUCLEOTIDE SEQUENCE [LARGE SCALE GENOMIC DNA]</scope>
    <source>
        <strain evidence="5 6">GBSy1</strain>
    </source>
</reference>
<dbReference type="EMBL" id="PIPN01000002">
    <property type="protein sequence ID" value="RUO30915.1"/>
    <property type="molecule type" value="Genomic_DNA"/>
</dbReference>
<gene>
    <name evidence="5" type="ORF">CWE12_06670</name>
</gene>
<protein>
    <recommendedName>
        <fullName evidence="4">Flavodoxin-like domain-containing protein</fullName>
    </recommendedName>
</protein>
<evidence type="ECO:0000313" key="5">
    <source>
        <dbReference type="EMBL" id="RUO30915.1"/>
    </source>
</evidence>
<proteinExistence type="predicted"/>
<feature type="domain" description="Flavodoxin-like" evidence="4">
    <location>
        <begin position="3"/>
        <end position="147"/>
    </location>
</feature>
<dbReference type="PANTHER" id="PTHR19384:SF128">
    <property type="entry name" value="NADPH OXIDOREDUCTASE A"/>
    <property type="match status" value="1"/>
</dbReference>
<evidence type="ECO:0000259" key="4">
    <source>
        <dbReference type="PROSITE" id="PS50902"/>
    </source>
</evidence>
<keyword evidence="2" id="KW-0285">Flavoprotein</keyword>
<evidence type="ECO:0000256" key="3">
    <source>
        <dbReference type="ARBA" id="ARBA00022643"/>
    </source>
</evidence>
<dbReference type="RefSeq" id="WP_126788890.1">
    <property type="nucleotide sequence ID" value="NZ_PIPN01000002.1"/>
</dbReference>
<dbReference type="SUPFAM" id="SSF52218">
    <property type="entry name" value="Flavoproteins"/>
    <property type="match status" value="1"/>
</dbReference>
<accession>A0ABY0C0K9</accession>
<evidence type="ECO:0000313" key="6">
    <source>
        <dbReference type="Proteomes" id="UP000287410"/>
    </source>
</evidence>
<dbReference type="PROSITE" id="PS50902">
    <property type="entry name" value="FLAVODOXIN_LIKE"/>
    <property type="match status" value="1"/>
</dbReference>
<dbReference type="PANTHER" id="PTHR19384">
    <property type="entry name" value="NITRIC OXIDE SYNTHASE-RELATED"/>
    <property type="match status" value="1"/>
</dbReference>